<evidence type="ECO:0000256" key="1">
    <source>
        <dbReference type="ARBA" id="ARBA00022630"/>
    </source>
</evidence>
<dbReference type="AlphaFoldDB" id="A0A381VJ52"/>
<feature type="non-terminal residue" evidence="5">
    <location>
        <position position="251"/>
    </location>
</feature>
<keyword evidence="3" id="KW-0560">Oxidoreductase</keyword>
<dbReference type="InterPro" id="IPR002346">
    <property type="entry name" value="Mopterin_DH_FAD-bd"/>
</dbReference>
<proteinExistence type="predicted"/>
<dbReference type="PANTHER" id="PTHR42659:SF2">
    <property type="entry name" value="XANTHINE DEHYDROGENASE SUBUNIT C-RELATED"/>
    <property type="match status" value="1"/>
</dbReference>
<name>A0A381VJ52_9ZZZZ</name>
<evidence type="ECO:0000259" key="4">
    <source>
        <dbReference type="PROSITE" id="PS51387"/>
    </source>
</evidence>
<dbReference type="InterPro" id="IPR016169">
    <property type="entry name" value="FAD-bd_PCMH_sub2"/>
</dbReference>
<dbReference type="SUPFAM" id="SSF56176">
    <property type="entry name" value="FAD-binding/transporter-associated domain-like"/>
    <property type="match status" value="1"/>
</dbReference>
<dbReference type="PROSITE" id="PS51387">
    <property type="entry name" value="FAD_PCMH"/>
    <property type="match status" value="1"/>
</dbReference>
<organism evidence="5">
    <name type="scientific">marine metagenome</name>
    <dbReference type="NCBI Taxonomy" id="408172"/>
    <lineage>
        <taxon>unclassified sequences</taxon>
        <taxon>metagenomes</taxon>
        <taxon>ecological metagenomes</taxon>
    </lineage>
</organism>
<sequence length="251" mass="27665">MMKDMIPGFELFQPTEVESALELLDRFGKDGWALAGGYDSLDWFKNRGKHPEAVIDLQGLAGLNRIVEIPNGIEIGALTTLTEIEHSQIIREHFGLLAEAASKVASPQIRNAGTLGGNLCQDARCWYYRYGVSCYRAGGNTCYASAPDALNREHALFGVNRCVAVTPSDTAVALVALDAEMVIRNSGGERIINAEHFFMEPSSDITRMTVLEPSDLLTAIRIPNTWIDADFYFEKVTDRNSWDFALVSIAS</sequence>
<keyword evidence="2" id="KW-0274">FAD</keyword>
<dbReference type="Pfam" id="PF00941">
    <property type="entry name" value="FAD_binding_5"/>
    <property type="match status" value="1"/>
</dbReference>
<reference evidence="5" key="1">
    <citation type="submission" date="2018-05" db="EMBL/GenBank/DDBJ databases">
        <authorList>
            <person name="Lanie J.A."/>
            <person name="Ng W.-L."/>
            <person name="Kazmierczak K.M."/>
            <person name="Andrzejewski T.M."/>
            <person name="Davidsen T.M."/>
            <person name="Wayne K.J."/>
            <person name="Tettelin H."/>
            <person name="Glass J.I."/>
            <person name="Rusch D."/>
            <person name="Podicherti R."/>
            <person name="Tsui H.-C.T."/>
            <person name="Winkler M.E."/>
        </authorList>
    </citation>
    <scope>NUCLEOTIDE SEQUENCE</scope>
</reference>
<evidence type="ECO:0000256" key="3">
    <source>
        <dbReference type="ARBA" id="ARBA00023002"/>
    </source>
</evidence>
<evidence type="ECO:0000313" key="5">
    <source>
        <dbReference type="EMBL" id="SVA40359.1"/>
    </source>
</evidence>
<dbReference type="PANTHER" id="PTHR42659">
    <property type="entry name" value="XANTHINE DEHYDROGENASE SUBUNIT C-RELATED"/>
    <property type="match status" value="1"/>
</dbReference>
<gene>
    <name evidence="5" type="ORF">METZ01_LOCUS93213</name>
</gene>
<dbReference type="EMBL" id="UINC01008982">
    <property type="protein sequence ID" value="SVA40359.1"/>
    <property type="molecule type" value="Genomic_DNA"/>
</dbReference>
<dbReference type="InterPro" id="IPR016166">
    <property type="entry name" value="FAD-bd_PCMH"/>
</dbReference>
<accession>A0A381VJ52</accession>
<feature type="domain" description="FAD-binding PCMH-type" evidence="4">
    <location>
        <begin position="4"/>
        <end position="227"/>
    </location>
</feature>
<dbReference type="Gene3D" id="3.30.43.10">
    <property type="entry name" value="Uridine Diphospho-n-acetylenolpyruvylglucosamine Reductase, domain 2"/>
    <property type="match status" value="1"/>
</dbReference>
<protein>
    <recommendedName>
        <fullName evidence="4">FAD-binding PCMH-type domain-containing protein</fullName>
    </recommendedName>
</protein>
<evidence type="ECO:0000256" key="2">
    <source>
        <dbReference type="ARBA" id="ARBA00022827"/>
    </source>
</evidence>
<dbReference type="InterPro" id="IPR051312">
    <property type="entry name" value="Diverse_Substr_Oxidored"/>
</dbReference>
<dbReference type="GO" id="GO:0016491">
    <property type="term" value="F:oxidoreductase activity"/>
    <property type="evidence" value="ECO:0007669"/>
    <property type="project" value="UniProtKB-KW"/>
</dbReference>
<dbReference type="GO" id="GO:0071949">
    <property type="term" value="F:FAD binding"/>
    <property type="evidence" value="ECO:0007669"/>
    <property type="project" value="InterPro"/>
</dbReference>
<keyword evidence="1" id="KW-0285">Flavoprotein</keyword>
<dbReference type="Gene3D" id="3.30.465.10">
    <property type="match status" value="2"/>
</dbReference>
<dbReference type="InterPro" id="IPR016167">
    <property type="entry name" value="FAD-bd_PCMH_sub1"/>
</dbReference>
<dbReference type="InterPro" id="IPR036318">
    <property type="entry name" value="FAD-bd_PCMH-like_sf"/>
</dbReference>